<evidence type="ECO:0000313" key="2">
    <source>
        <dbReference type="Proteomes" id="UP000664288"/>
    </source>
</evidence>
<evidence type="ECO:0000313" key="1">
    <source>
        <dbReference type="EMBL" id="MBO0903820.1"/>
    </source>
</evidence>
<comment type="caution">
    <text evidence="1">The sequence shown here is derived from an EMBL/GenBank/DDBJ whole genome shotgun (WGS) entry which is preliminary data.</text>
</comment>
<name>A0ABS3J3X2_9HYPH</name>
<proteinExistence type="predicted"/>
<protein>
    <submittedName>
        <fullName evidence="1">Uncharacterized protein</fullName>
    </submittedName>
</protein>
<accession>A0ABS3J3X2</accession>
<dbReference type="EMBL" id="JAFMPY010000007">
    <property type="protein sequence ID" value="MBO0903820.1"/>
    <property type="molecule type" value="Genomic_DNA"/>
</dbReference>
<keyword evidence="2" id="KW-1185">Reference proteome</keyword>
<sequence length="98" mass="10202">MTGEQDPIIAAIEAYKAGNAAYEAGANDVSTPEEDDALAASTWLPAYRQLAYETPKATTRAGAAAALRAALDEGDTCDDVTAPLMRAALAWLEGVSEQ</sequence>
<dbReference type="Proteomes" id="UP000664288">
    <property type="component" value="Unassembled WGS sequence"/>
</dbReference>
<reference evidence="1 2" key="1">
    <citation type="submission" date="2021-03" db="EMBL/GenBank/DDBJ databases">
        <title>Whole genome sequence of Jiella sp. MQZ13P-4.</title>
        <authorList>
            <person name="Tuo L."/>
        </authorList>
    </citation>
    <scope>NUCLEOTIDE SEQUENCE [LARGE SCALE GENOMIC DNA]</scope>
    <source>
        <strain evidence="1 2">MQZ13P-4</strain>
    </source>
</reference>
<dbReference type="RefSeq" id="WP_207350451.1">
    <property type="nucleotide sequence ID" value="NZ_JAFMPY010000007.1"/>
</dbReference>
<gene>
    <name evidence="1" type="ORF">J1C47_09205</name>
</gene>
<organism evidence="1 2">
    <name type="scientific">Jiella sonneratiae</name>
    <dbReference type="NCBI Taxonomy" id="2816856"/>
    <lineage>
        <taxon>Bacteria</taxon>
        <taxon>Pseudomonadati</taxon>
        <taxon>Pseudomonadota</taxon>
        <taxon>Alphaproteobacteria</taxon>
        <taxon>Hyphomicrobiales</taxon>
        <taxon>Aurantimonadaceae</taxon>
        <taxon>Jiella</taxon>
    </lineage>
</organism>